<evidence type="ECO:0000313" key="3">
    <source>
        <dbReference type="Proteomes" id="UP001500466"/>
    </source>
</evidence>
<proteinExistence type="predicted"/>
<comment type="caution">
    <text evidence="2">The sequence shown here is derived from an EMBL/GenBank/DDBJ whole genome shotgun (WGS) entry which is preliminary data.</text>
</comment>
<accession>A0ABP9I227</accession>
<feature type="region of interest" description="Disordered" evidence="1">
    <location>
        <begin position="100"/>
        <end position="120"/>
    </location>
</feature>
<organism evidence="2 3">
    <name type="scientific">Yinghuangia aomiensis</name>
    <dbReference type="NCBI Taxonomy" id="676205"/>
    <lineage>
        <taxon>Bacteria</taxon>
        <taxon>Bacillati</taxon>
        <taxon>Actinomycetota</taxon>
        <taxon>Actinomycetes</taxon>
        <taxon>Kitasatosporales</taxon>
        <taxon>Streptomycetaceae</taxon>
        <taxon>Yinghuangia</taxon>
    </lineage>
</organism>
<dbReference type="EMBL" id="BAABHS010000029">
    <property type="protein sequence ID" value="GAA4984841.1"/>
    <property type="molecule type" value="Genomic_DNA"/>
</dbReference>
<feature type="compositionally biased region" description="Polar residues" evidence="1">
    <location>
        <begin position="40"/>
        <end position="49"/>
    </location>
</feature>
<protein>
    <submittedName>
        <fullName evidence="2">Uncharacterized protein</fullName>
    </submittedName>
</protein>
<feature type="region of interest" description="Disordered" evidence="1">
    <location>
        <begin position="27"/>
        <end position="49"/>
    </location>
</feature>
<evidence type="ECO:0000256" key="1">
    <source>
        <dbReference type="SAM" id="MobiDB-lite"/>
    </source>
</evidence>
<name>A0ABP9I227_9ACTN</name>
<gene>
    <name evidence="2" type="ORF">GCM10023205_63830</name>
</gene>
<sequence length="144" mass="15645">MPAANADARRNVRTIDEYPAQRVPAVRVVGKSSRPRSGSVAVSPTNSPESVANCGFELRLGRHSAARTELLSASPECDEKCRGYTFTPARIPRQRMIAGARISTRTGEGRPACALRGPRRNAPAEFPQIRPVFLVSPIYISDAE</sequence>
<evidence type="ECO:0000313" key="2">
    <source>
        <dbReference type="EMBL" id="GAA4984841.1"/>
    </source>
</evidence>
<keyword evidence="3" id="KW-1185">Reference proteome</keyword>
<reference evidence="3" key="1">
    <citation type="journal article" date="2019" name="Int. J. Syst. Evol. Microbiol.">
        <title>The Global Catalogue of Microorganisms (GCM) 10K type strain sequencing project: providing services to taxonomists for standard genome sequencing and annotation.</title>
        <authorList>
            <consortium name="The Broad Institute Genomics Platform"/>
            <consortium name="The Broad Institute Genome Sequencing Center for Infectious Disease"/>
            <person name="Wu L."/>
            <person name="Ma J."/>
        </authorList>
    </citation>
    <scope>NUCLEOTIDE SEQUENCE [LARGE SCALE GENOMIC DNA]</scope>
    <source>
        <strain evidence="3">JCM 17986</strain>
    </source>
</reference>
<dbReference type="Proteomes" id="UP001500466">
    <property type="component" value="Unassembled WGS sequence"/>
</dbReference>